<dbReference type="InterPro" id="IPR019776">
    <property type="entry name" value="Flagellar_basal_body_rod_CS"/>
</dbReference>
<evidence type="ECO:0000256" key="1">
    <source>
        <dbReference type="ARBA" id="ARBA00004365"/>
    </source>
</evidence>
<dbReference type="Pfam" id="PF00460">
    <property type="entry name" value="Flg_bb_rod"/>
    <property type="match status" value="1"/>
</dbReference>
<dbReference type="OrthoDB" id="9802553at2"/>
<evidence type="ECO:0000259" key="11">
    <source>
        <dbReference type="Pfam" id="PF22638"/>
    </source>
</evidence>
<keyword evidence="13" id="KW-1185">Reference proteome</keyword>
<evidence type="ECO:0000256" key="5">
    <source>
        <dbReference type="ARBA" id="ARBA00022525"/>
    </source>
</evidence>
<accession>A0A4R6RBW7</accession>
<proteinExistence type="inferred from homology"/>
<evidence type="ECO:0000256" key="3">
    <source>
        <dbReference type="ARBA" id="ARBA00009677"/>
    </source>
</evidence>
<keyword evidence="12" id="KW-0282">Flagellum</keyword>
<dbReference type="NCBIfam" id="TIGR02492">
    <property type="entry name" value="flgK_ends"/>
    <property type="match status" value="1"/>
</dbReference>
<keyword evidence="12" id="KW-0969">Cilium</keyword>
<reference evidence="12 13" key="1">
    <citation type="submission" date="2019-03" db="EMBL/GenBank/DDBJ databases">
        <title>Genomic Encyclopedia of Type Strains, Phase IV (KMG-IV): sequencing the most valuable type-strain genomes for metagenomic binning, comparative biology and taxonomic classification.</title>
        <authorList>
            <person name="Goeker M."/>
        </authorList>
    </citation>
    <scope>NUCLEOTIDE SEQUENCE [LARGE SCALE GENOMIC DNA]</scope>
    <source>
        <strain evidence="12 13">DSM 11901</strain>
    </source>
</reference>
<dbReference type="GO" id="GO:0005198">
    <property type="term" value="F:structural molecule activity"/>
    <property type="evidence" value="ECO:0007669"/>
    <property type="project" value="UniProtKB-UniRule"/>
</dbReference>
<gene>
    <name evidence="7" type="primary">flgK</name>
    <name evidence="12" type="ORF">EV672_10429</name>
</gene>
<keyword evidence="6 7" id="KW-0975">Bacterial flagellum</keyword>
<dbReference type="SUPFAM" id="SSF64518">
    <property type="entry name" value="Phase 1 flagellin"/>
    <property type="match status" value="1"/>
</dbReference>
<dbReference type="GO" id="GO:0044780">
    <property type="term" value="P:bacterial-type flagellum assembly"/>
    <property type="evidence" value="ECO:0007669"/>
    <property type="project" value="InterPro"/>
</dbReference>
<sequence length="591" mass="61894">MGTGIFSLGARAMLANQAMLDTTSNNISNVNTPGYSRQQVELQTEGGLFTGAGFYGRGVKVATVTRNTNEFLIRENNVNVATSSADQARLDKLNQLEKVLPTGKNGLGYAAQQVLNAFVDVANQPQDMSARQVVLARAQDWVSRVNTAGKQLDDLQAGTVSDMQTTVSRINSLTQQIATANQAIASYTGIGHEPNDLLDQRDQLVKQLNELVQVNTVEADDGSLSVFMGGGQLLVLSNSAQTLSVVRDPLDSTLGRVALRTGNTDRILDSDQMTGGAIKGLLQFQDKDIADTRAGLNAFVSQFASALNQQQSLGVDATGALQTTFTAAGTPVGTPLFLNTASATSIGMNLVQPKGLAAASPLVASVQAGNTGTASIDSLTMARALPQANAPDFATSLPTTANGLTVVFETSASDPTQLTYRFTDSAGTPYKDTTPKRTWTPGTPLNDADPASTPSSQLFNLSISGVPRAGDKISIARTTYPASNNGNAQAFLALRDKAMVTLDGASYATVTDAYSQMIGNLGVAVQGGKTAASISSTLAKTSEQTLSSTTGVNLDEEAARLIQFQQSYQAAAKVLQIAQSLFDTLLQTARG</sequence>
<evidence type="ECO:0000256" key="2">
    <source>
        <dbReference type="ARBA" id="ARBA00004613"/>
    </source>
</evidence>
<feature type="domain" description="Flagellar basal body rod protein N-terminal" evidence="9">
    <location>
        <begin position="9"/>
        <end position="35"/>
    </location>
</feature>
<dbReference type="RefSeq" id="WP_133608301.1">
    <property type="nucleotide sequence ID" value="NZ_SNXW01000004.1"/>
</dbReference>
<dbReference type="InterPro" id="IPR002371">
    <property type="entry name" value="FlgK"/>
</dbReference>
<protein>
    <recommendedName>
        <fullName evidence="4 7">Flagellar hook-associated protein 1</fullName>
        <shortName evidence="7">HAP1</shortName>
    </recommendedName>
</protein>
<feature type="region of interest" description="Disordered" evidence="8">
    <location>
        <begin position="423"/>
        <end position="454"/>
    </location>
</feature>
<keyword evidence="5 7" id="KW-0964">Secreted</keyword>
<evidence type="ECO:0000259" key="9">
    <source>
        <dbReference type="Pfam" id="PF00460"/>
    </source>
</evidence>
<evidence type="ECO:0000313" key="13">
    <source>
        <dbReference type="Proteomes" id="UP000294593"/>
    </source>
</evidence>
<dbReference type="InterPro" id="IPR053927">
    <property type="entry name" value="FlgK_helical"/>
</dbReference>
<dbReference type="GO" id="GO:0005576">
    <property type="term" value="C:extracellular region"/>
    <property type="evidence" value="ECO:0007669"/>
    <property type="project" value="UniProtKB-SubCell"/>
</dbReference>
<comment type="subcellular location">
    <subcellularLocation>
        <location evidence="1 7">Bacterial flagellum</location>
    </subcellularLocation>
    <subcellularLocation>
        <location evidence="2 7">Secreted</location>
    </subcellularLocation>
</comment>
<evidence type="ECO:0000259" key="10">
    <source>
        <dbReference type="Pfam" id="PF06429"/>
    </source>
</evidence>
<dbReference type="InterPro" id="IPR010930">
    <property type="entry name" value="Flg_bb/hook_C_dom"/>
</dbReference>
<dbReference type="PRINTS" id="PR01005">
    <property type="entry name" value="FLGHOOKAP1"/>
</dbReference>
<dbReference type="InterPro" id="IPR001444">
    <property type="entry name" value="Flag_bb_rod_N"/>
</dbReference>
<dbReference type="EMBL" id="SNXW01000004">
    <property type="protein sequence ID" value="TDP83651.1"/>
    <property type="molecule type" value="Genomic_DNA"/>
</dbReference>
<organism evidence="12 13">
    <name type="scientific">Aquabacterium commune</name>
    <dbReference type="NCBI Taxonomy" id="70586"/>
    <lineage>
        <taxon>Bacteria</taxon>
        <taxon>Pseudomonadati</taxon>
        <taxon>Pseudomonadota</taxon>
        <taxon>Betaproteobacteria</taxon>
        <taxon>Burkholderiales</taxon>
        <taxon>Aquabacterium</taxon>
    </lineage>
</organism>
<dbReference type="PROSITE" id="PS00588">
    <property type="entry name" value="FLAGELLA_BB_ROD"/>
    <property type="match status" value="1"/>
</dbReference>
<dbReference type="Pfam" id="PF22638">
    <property type="entry name" value="FlgK_D1"/>
    <property type="match status" value="1"/>
</dbReference>
<keyword evidence="12" id="KW-0966">Cell projection</keyword>
<evidence type="ECO:0000256" key="6">
    <source>
        <dbReference type="ARBA" id="ARBA00023143"/>
    </source>
</evidence>
<evidence type="ECO:0000256" key="7">
    <source>
        <dbReference type="RuleBase" id="RU362065"/>
    </source>
</evidence>
<comment type="similarity">
    <text evidence="3 7">Belongs to the flagella basal body rod proteins family.</text>
</comment>
<evidence type="ECO:0000313" key="12">
    <source>
        <dbReference type="EMBL" id="TDP83651.1"/>
    </source>
</evidence>
<dbReference type="PANTHER" id="PTHR30033">
    <property type="entry name" value="FLAGELLAR HOOK-ASSOCIATED PROTEIN 1"/>
    <property type="match status" value="1"/>
</dbReference>
<dbReference type="PANTHER" id="PTHR30033:SF1">
    <property type="entry name" value="FLAGELLAR HOOK-ASSOCIATED PROTEIN 1"/>
    <property type="match status" value="1"/>
</dbReference>
<evidence type="ECO:0000256" key="4">
    <source>
        <dbReference type="ARBA" id="ARBA00016244"/>
    </source>
</evidence>
<comment type="caution">
    <text evidence="12">The sequence shown here is derived from an EMBL/GenBank/DDBJ whole genome shotgun (WGS) entry which is preliminary data.</text>
</comment>
<evidence type="ECO:0000256" key="8">
    <source>
        <dbReference type="SAM" id="MobiDB-lite"/>
    </source>
</evidence>
<name>A0A4R6RBW7_9BURK</name>
<dbReference type="GO" id="GO:0009424">
    <property type="term" value="C:bacterial-type flagellum hook"/>
    <property type="evidence" value="ECO:0007669"/>
    <property type="project" value="UniProtKB-UniRule"/>
</dbReference>
<dbReference type="AlphaFoldDB" id="A0A4R6RBW7"/>
<feature type="domain" description="Flagellar basal-body/hook protein C-terminal" evidence="10">
    <location>
        <begin position="548"/>
        <end position="587"/>
    </location>
</feature>
<dbReference type="Pfam" id="PF06429">
    <property type="entry name" value="Flg_bbr_C"/>
    <property type="match status" value="1"/>
</dbReference>
<dbReference type="Proteomes" id="UP000294593">
    <property type="component" value="Unassembled WGS sequence"/>
</dbReference>
<feature type="domain" description="Flagellar hook-associated protein FlgK helical" evidence="11">
    <location>
        <begin position="93"/>
        <end position="322"/>
    </location>
</feature>